<sequence>MPDLVGRKFQEARQQAFDKRLGVTVKFDEPANGKPAGTVMRTIPEAKEFVWPGLTVVLHVAGPPLKLSVPPLAGKTCTEGKDILVNAGFRVTYPNQNKGTVSKTEPPAFTELKWNDEVQLYCAAS</sequence>
<dbReference type="PROSITE" id="PS51178">
    <property type="entry name" value="PASTA"/>
    <property type="match status" value="2"/>
</dbReference>
<feature type="domain" description="PASTA" evidence="1">
    <location>
        <begin position="63"/>
        <end position="124"/>
    </location>
</feature>
<proteinExistence type="predicted"/>
<dbReference type="Pfam" id="PF03793">
    <property type="entry name" value="PASTA"/>
    <property type="match status" value="2"/>
</dbReference>
<organism evidence="2 3">
    <name type="scientific">Rhizocola hellebori</name>
    <dbReference type="NCBI Taxonomy" id="1392758"/>
    <lineage>
        <taxon>Bacteria</taxon>
        <taxon>Bacillati</taxon>
        <taxon>Actinomycetota</taxon>
        <taxon>Actinomycetes</taxon>
        <taxon>Micromonosporales</taxon>
        <taxon>Micromonosporaceae</taxon>
        <taxon>Rhizocola</taxon>
    </lineage>
</organism>
<dbReference type="Gene3D" id="3.30.10.20">
    <property type="match status" value="2"/>
</dbReference>
<evidence type="ECO:0000313" key="2">
    <source>
        <dbReference type="EMBL" id="GIH05901.1"/>
    </source>
</evidence>
<dbReference type="InterPro" id="IPR005543">
    <property type="entry name" value="PASTA_dom"/>
</dbReference>
<comment type="caution">
    <text evidence="2">The sequence shown here is derived from an EMBL/GenBank/DDBJ whole genome shotgun (WGS) entry which is preliminary data.</text>
</comment>
<dbReference type="CDD" id="cd06577">
    <property type="entry name" value="PASTA_pknB"/>
    <property type="match status" value="2"/>
</dbReference>
<keyword evidence="3" id="KW-1185">Reference proteome</keyword>
<protein>
    <recommendedName>
        <fullName evidence="1">PASTA domain-containing protein</fullName>
    </recommendedName>
</protein>
<gene>
    <name evidence="2" type="ORF">Rhe02_39680</name>
</gene>
<evidence type="ECO:0000259" key="1">
    <source>
        <dbReference type="PROSITE" id="PS51178"/>
    </source>
</evidence>
<dbReference type="Proteomes" id="UP000612899">
    <property type="component" value="Unassembled WGS sequence"/>
</dbReference>
<evidence type="ECO:0000313" key="3">
    <source>
        <dbReference type="Proteomes" id="UP000612899"/>
    </source>
</evidence>
<dbReference type="SMART" id="SM00740">
    <property type="entry name" value="PASTA"/>
    <property type="match status" value="2"/>
</dbReference>
<name>A0A8J3QA36_9ACTN</name>
<reference evidence="2" key="1">
    <citation type="submission" date="2021-01" db="EMBL/GenBank/DDBJ databases">
        <title>Whole genome shotgun sequence of Rhizocola hellebori NBRC 109834.</title>
        <authorList>
            <person name="Komaki H."/>
            <person name="Tamura T."/>
        </authorList>
    </citation>
    <scope>NUCLEOTIDE SEQUENCE</scope>
    <source>
        <strain evidence="2">NBRC 109834</strain>
    </source>
</reference>
<feature type="domain" description="PASTA" evidence="1">
    <location>
        <begin position="1"/>
        <end position="62"/>
    </location>
</feature>
<accession>A0A8J3QA36</accession>
<dbReference type="AlphaFoldDB" id="A0A8J3QA36"/>
<dbReference type="EMBL" id="BONY01000022">
    <property type="protein sequence ID" value="GIH05901.1"/>
    <property type="molecule type" value="Genomic_DNA"/>
</dbReference>